<keyword evidence="13" id="KW-0325">Glycoprotein</keyword>
<keyword evidence="11" id="KW-0472">Membrane</keyword>
<dbReference type="GO" id="GO:0015012">
    <property type="term" value="P:heparan sulfate proteoglycan biosynthetic process"/>
    <property type="evidence" value="ECO:0007669"/>
    <property type="project" value="TreeGrafter"/>
</dbReference>
<evidence type="ECO:0000313" key="16">
    <source>
        <dbReference type="Proteomes" id="UP000823757"/>
    </source>
</evidence>
<keyword evidence="5" id="KW-0812">Transmembrane</keyword>
<evidence type="ECO:0000256" key="8">
    <source>
        <dbReference type="ARBA" id="ARBA00022968"/>
    </source>
</evidence>
<organism evidence="15 16">
    <name type="scientific">Candidatus Cryptobacteroides faecigallinarum</name>
    <dbReference type="NCBI Taxonomy" id="2840763"/>
    <lineage>
        <taxon>Bacteria</taxon>
        <taxon>Pseudomonadati</taxon>
        <taxon>Bacteroidota</taxon>
        <taxon>Bacteroidia</taxon>
        <taxon>Bacteroidales</taxon>
        <taxon>Candidatus Cryptobacteroides</taxon>
    </lineage>
</organism>
<accession>A0A9D9ILL5</accession>
<dbReference type="GO" id="GO:0030158">
    <property type="term" value="F:protein xylosyltransferase activity"/>
    <property type="evidence" value="ECO:0007669"/>
    <property type="project" value="InterPro"/>
</dbReference>
<keyword evidence="4 15" id="KW-0808">Transferase</keyword>
<evidence type="ECO:0000256" key="9">
    <source>
        <dbReference type="ARBA" id="ARBA00022989"/>
    </source>
</evidence>
<keyword evidence="10" id="KW-0333">Golgi apparatus</keyword>
<comment type="caution">
    <text evidence="15">The sequence shown here is derived from an EMBL/GenBank/DDBJ whole genome shotgun (WGS) entry which is preliminary data.</text>
</comment>
<dbReference type="GO" id="GO:0050650">
    <property type="term" value="P:chondroitin sulfate proteoglycan biosynthetic process"/>
    <property type="evidence" value="ECO:0007669"/>
    <property type="project" value="TreeGrafter"/>
</dbReference>
<keyword evidence="8" id="KW-0735">Signal-anchor</keyword>
<dbReference type="Pfam" id="PF02485">
    <property type="entry name" value="Branch"/>
    <property type="match status" value="1"/>
</dbReference>
<keyword evidence="7" id="KW-0256">Endoplasmic reticulum</keyword>
<evidence type="ECO:0000256" key="7">
    <source>
        <dbReference type="ARBA" id="ARBA00022824"/>
    </source>
</evidence>
<protein>
    <recommendedName>
        <fullName evidence="14">Peptide O-xylosyltransferase</fullName>
    </recommendedName>
</protein>
<dbReference type="EMBL" id="JADIMD010000117">
    <property type="protein sequence ID" value="MBO8475169.1"/>
    <property type="molecule type" value="Genomic_DNA"/>
</dbReference>
<evidence type="ECO:0000313" key="15">
    <source>
        <dbReference type="EMBL" id="MBO8475169.1"/>
    </source>
</evidence>
<evidence type="ECO:0000256" key="4">
    <source>
        <dbReference type="ARBA" id="ARBA00022679"/>
    </source>
</evidence>
<dbReference type="GO" id="GO:0046872">
    <property type="term" value="F:metal ion binding"/>
    <property type="evidence" value="ECO:0007669"/>
    <property type="project" value="UniProtKB-KW"/>
</dbReference>
<dbReference type="AlphaFoldDB" id="A0A9D9ILL5"/>
<evidence type="ECO:0000256" key="2">
    <source>
        <dbReference type="ARBA" id="ARBA00004648"/>
    </source>
</evidence>
<proteinExistence type="predicted"/>
<evidence type="ECO:0000256" key="14">
    <source>
        <dbReference type="ARBA" id="ARBA00042865"/>
    </source>
</evidence>
<evidence type="ECO:0000256" key="12">
    <source>
        <dbReference type="ARBA" id="ARBA00023157"/>
    </source>
</evidence>
<evidence type="ECO:0000256" key="3">
    <source>
        <dbReference type="ARBA" id="ARBA00022676"/>
    </source>
</evidence>
<evidence type="ECO:0000256" key="11">
    <source>
        <dbReference type="ARBA" id="ARBA00023136"/>
    </source>
</evidence>
<reference evidence="15" key="2">
    <citation type="journal article" date="2021" name="PeerJ">
        <title>Extensive microbial diversity within the chicken gut microbiome revealed by metagenomics and culture.</title>
        <authorList>
            <person name="Gilroy R."/>
            <person name="Ravi A."/>
            <person name="Getino M."/>
            <person name="Pursley I."/>
            <person name="Horton D.L."/>
            <person name="Alikhan N.F."/>
            <person name="Baker D."/>
            <person name="Gharbi K."/>
            <person name="Hall N."/>
            <person name="Watson M."/>
            <person name="Adriaenssens E.M."/>
            <person name="Foster-Nyarko E."/>
            <person name="Jarju S."/>
            <person name="Secka A."/>
            <person name="Antonio M."/>
            <person name="Oren A."/>
            <person name="Chaudhuri R.R."/>
            <person name="La Ragione R."/>
            <person name="Hildebrand F."/>
            <person name="Pallen M.J."/>
        </authorList>
    </citation>
    <scope>NUCLEOTIDE SEQUENCE</scope>
    <source>
        <strain evidence="15">B1-13419</strain>
    </source>
</reference>
<keyword evidence="9" id="KW-1133">Transmembrane helix</keyword>
<keyword evidence="3" id="KW-0328">Glycosyltransferase</keyword>
<keyword evidence="12" id="KW-1015">Disulfide bond</keyword>
<dbReference type="PANTHER" id="PTHR46025:SF3">
    <property type="entry name" value="XYLOSYLTRANSFERASE OXT"/>
    <property type="match status" value="1"/>
</dbReference>
<keyword evidence="6" id="KW-0479">Metal-binding</keyword>
<dbReference type="InterPro" id="IPR043538">
    <property type="entry name" value="XYLT"/>
</dbReference>
<dbReference type="GO" id="GO:0016020">
    <property type="term" value="C:membrane"/>
    <property type="evidence" value="ECO:0007669"/>
    <property type="project" value="InterPro"/>
</dbReference>
<evidence type="ECO:0000256" key="10">
    <source>
        <dbReference type="ARBA" id="ARBA00023034"/>
    </source>
</evidence>
<evidence type="ECO:0000256" key="1">
    <source>
        <dbReference type="ARBA" id="ARBA00004323"/>
    </source>
</evidence>
<evidence type="ECO:0000256" key="13">
    <source>
        <dbReference type="ARBA" id="ARBA00023180"/>
    </source>
</evidence>
<comment type="subcellular location">
    <subcellularLocation>
        <location evidence="2">Endoplasmic reticulum membrane</location>
        <topology evidence="2">Single-pass type II membrane protein</topology>
    </subcellularLocation>
    <subcellularLocation>
        <location evidence="1">Golgi apparatus membrane</location>
        <topology evidence="1">Single-pass type II membrane protein</topology>
    </subcellularLocation>
</comment>
<evidence type="ECO:0000256" key="6">
    <source>
        <dbReference type="ARBA" id="ARBA00022723"/>
    </source>
</evidence>
<dbReference type="InterPro" id="IPR003406">
    <property type="entry name" value="Glyco_trans_14"/>
</dbReference>
<sequence length="300" mass="35183">MKRHAYLILAHCNFGQLRKLVELLDDPRNDIYIHVDRKARFSPEKWDYTCTGSHLSFISPRIAVHWGGPSIMRVELALLKAATEAGYYDYYHLLSGMDLPVKDQDTIHAFFDAHSGTEFINCWNFKSDTGSRVRLYTLFPEMERNFFFHAINKIGRKIQTAAGLGINRDINFCYASQWFSITDNLARYAVSREKWLERIFSHTIICDEIFFATLVMNSPFRERLFVKKLTDPSNQGKGNMRFIDWTRGGNVRHPWTFRTGDWDLLMSVPHFWARKFDETVDSRIIDLIYDSIKKQQSKAE</sequence>
<reference evidence="15" key="1">
    <citation type="submission" date="2020-10" db="EMBL/GenBank/DDBJ databases">
        <authorList>
            <person name="Gilroy R."/>
        </authorList>
    </citation>
    <scope>NUCLEOTIDE SEQUENCE</scope>
    <source>
        <strain evidence="15">B1-13419</strain>
    </source>
</reference>
<gene>
    <name evidence="15" type="ORF">IAB91_07765</name>
</gene>
<dbReference type="PANTHER" id="PTHR46025">
    <property type="entry name" value="XYLOSYLTRANSFERASE OXT"/>
    <property type="match status" value="1"/>
</dbReference>
<evidence type="ECO:0000256" key="5">
    <source>
        <dbReference type="ARBA" id="ARBA00022692"/>
    </source>
</evidence>
<dbReference type="Proteomes" id="UP000823757">
    <property type="component" value="Unassembled WGS sequence"/>
</dbReference>
<name>A0A9D9ILL5_9BACT</name>